<dbReference type="PANTHER" id="PTHR35218:SF9">
    <property type="entry name" value="ENDONUCLEASE_EXONUCLEASE_PHOSPHATASE DOMAIN-CONTAINING PROTEIN"/>
    <property type="match status" value="1"/>
</dbReference>
<proteinExistence type="predicted"/>
<protein>
    <submittedName>
        <fullName evidence="1">Uncharacterized protein</fullName>
    </submittedName>
</protein>
<organism evidence="1 2">
    <name type="scientific">Linum trigynum</name>
    <dbReference type="NCBI Taxonomy" id="586398"/>
    <lineage>
        <taxon>Eukaryota</taxon>
        <taxon>Viridiplantae</taxon>
        <taxon>Streptophyta</taxon>
        <taxon>Embryophyta</taxon>
        <taxon>Tracheophyta</taxon>
        <taxon>Spermatophyta</taxon>
        <taxon>Magnoliopsida</taxon>
        <taxon>eudicotyledons</taxon>
        <taxon>Gunneridae</taxon>
        <taxon>Pentapetalae</taxon>
        <taxon>rosids</taxon>
        <taxon>fabids</taxon>
        <taxon>Malpighiales</taxon>
        <taxon>Linaceae</taxon>
        <taxon>Linum</taxon>
    </lineage>
</organism>
<dbReference type="AlphaFoldDB" id="A0AAV2DVX5"/>
<dbReference type="SUPFAM" id="SSF56219">
    <property type="entry name" value="DNase I-like"/>
    <property type="match status" value="1"/>
</dbReference>
<dbReference type="Gene3D" id="3.60.10.10">
    <property type="entry name" value="Endonuclease/exonuclease/phosphatase"/>
    <property type="match status" value="1"/>
</dbReference>
<dbReference type="InterPro" id="IPR036691">
    <property type="entry name" value="Endo/exonu/phosph_ase_sf"/>
</dbReference>
<reference evidence="1 2" key="1">
    <citation type="submission" date="2024-04" db="EMBL/GenBank/DDBJ databases">
        <authorList>
            <person name="Fracassetti M."/>
        </authorList>
    </citation>
    <scope>NUCLEOTIDE SEQUENCE [LARGE SCALE GENOMIC DNA]</scope>
</reference>
<dbReference type="Proteomes" id="UP001497516">
    <property type="component" value="Chromosome 3"/>
</dbReference>
<evidence type="ECO:0000313" key="2">
    <source>
        <dbReference type="Proteomes" id="UP001497516"/>
    </source>
</evidence>
<gene>
    <name evidence="1" type="ORF">LTRI10_LOCUS19174</name>
</gene>
<accession>A0AAV2DVX5</accession>
<dbReference type="PANTHER" id="PTHR35218">
    <property type="entry name" value="RNASE H DOMAIN-CONTAINING PROTEIN"/>
    <property type="match status" value="1"/>
</dbReference>
<name>A0AAV2DVX5_9ROSI</name>
<evidence type="ECO:0000313" key="1">
    <source>
        <dbReference type="EMBL" id="CAL1377530.1"/>
    </source>
</evidence>
<sequence length="122" mass="13744">MVKTFSGNSRSSKHSKFLSTFNLYKDSYKPDIVCILEPRISGNDASSVIKSLGYDTWAIYDAIGFSGGIWVLWNPSDLKLEEFDNHKQFINLKCSSANVETFQIIAVYASPNNMIEWSCGML</sequence>
<keyword evidence="2" id="KW-1185">Reference proteome</keyword>
<dbReference type="EMBL" id="OZ034816">
    <property type="protein sequence ID" value="CAL1377530.1"/>
    <property type="molecule type" value="Genomic_DNA"/>
</dbReference>